<evidence type="ECO:0000256" key="27">
    <source>
        <dbReference type="ARBA" id="ARBA00023242"/>
    </source>
</evidence>
<evidence type="ECO:0000256" key="16">
    <source>
        <dbReference type="ARBA" id="ARBA00022763"/>
    </source>
</evidence>
<evidence type="ECO:0000256" key="29">
    <source>
        <dbReference type="PROSITE-ProRule" id="PRU00221"/>
    </source>
</evidence>
<dbReference type="SUPFAM" id="SSF50978">
    <property type="entry name" value="WD40 repeat-like"/>
    <property type="match status" value="1"/>
</dbReference>
<evidence type="ECO:0000256" key="2">
    <source>
        <dbReference type="ARBA" id="ARBA00004123"/>
    </source>
</evidence>
<comment type="similarity">
    <text evidence="4">Belongs to the WD repeat coronin family.</text>
</comment>
<dbReference type="Pfam" id="PF11798">
    <property type="entry name" value="IMS_HHH"/>
    <property type="match status" value="1"/>
</dbReference>
<dbReference type="Pfam" id="PF16300">
    <property type="entry name" value="WD40_4"/>
    <property type="match status" value="1"/>
</dbReference>
<evidence type="ECO:0000256" key="25">
    <source>
        <dbReference type="ARBA" id="ARBA00023203"/>
    </source>
</evidence>
<feature type="transmembrane region" description="Helical" evidence="32">
    <location>
        <begin position="35"/>
        <end position="56"/>
    </location>
</feature>
<keyword evidence="8" id="KW-0515">Mutator protein</keyword>
<dbReference type="InterPro" id="IPR015943">
    <property type="entry name" value="WD40/YVTN_repeat-like_dom_sf"/>
</dbReference>
<dbReference type="InterPro" id="IPR015048">
    <property type="entry name" value="DUF1899"/>
</dbReference>
<dbReference type="EC" id="2.7.7.7" evidence="6"/>
<dbReference type="STRING" id="144512.A0A0V0U8L5"/>
<evidence type="ECO:0000256" key="8">
    <source>
        <dbReference type="ARBA" id="ARBA00022457"/>
    </source>
</evidence>
<dbReference type="SMART" id="SM00734">
    <property type="entry name" value="ZnF_Rad18"/>
    <property type="match status" value="1"/>
</dbReference>
<dbReference type="Proteomes" id="UP000055048">
    <property type="component" value="Unassembled WGS sequence"/>
</dbReference>
<dbReference type="GO" id="GO:0005634">
    <property type="term" value="C:nucleus"/>
    <property type="evidence" value="ECO:0007669"/>
    <property type="project" value="UniProtKB-SubCell"/>
</dbReference>
<keyword evidence="18" id="KW-0862">Zinc</keyword>
<dbReference type="FunFam" id="2.130.10.10:FF:000502">
    <property type="entry name" value="Coronin"/>
    <property type="match status" value="1"/>
</dbReference>
<dbReference type="FunFam" id="3.30.1490.100:FF:000004">
    <property type="entry name" value="DNA polymerase IV"/>
    <property type="match status" value="1"/>
</dbReference>
<keyword evidence="25" id="KW-0009">Actin-binding</keyword>
<evidence type="ECO:0000256" key="32">
    <source>
        <dbReference type="SAM" id="Phobius"/>
    </source>
</evidence>
<dbReference type="InterPro" id="IPR019775">
    <property type="entry name" value="WD40_repeat_CS"/>
</dbReference>
<proteinExistence type="inferred from homology"/>
<comment type="similarity">
    <text evidence="5">Belongs to the DNA polymerase type-Y family.</text>
</comment>
<evidence type="ECO:0000256" key="18">
    <source>
        <dbReference type="ARBA" id="ARBA00022833"/>
    </source>
</evidence>
<dbReference type="Pfam" id="PF11799">
    <property type="entry name" value="IMS_C"/>
    <property type="match status" value="1"/>
</dbReference>
<keyword evidence="14" id="KW-0479">Metal-binding</keyword>
<keyword evidence="11 32" id="KW-0812">Transmembrane</keyword>
<gene>
    <name evidence="34" type="primary">cor-1</name>
    <name evidence="34" type="ORF">T05_12590</name>
</gene>
<evidence type="ECO:0000256" key="20">
    <source>
        <dbReference type="ARBA" id="ARBA00022932"/>
    </source>
</evidence>
<dbReference type="Gene3D" id="1.10.150.810">
    <property type="match status" value="1"/>
</dbReference>
<dbReference type="InterPro" id="IPR043502">
    <property type="entry name" value="DNA/RNA_pol_sf"/>
</dbReference>
<keyword evidence="20" id="KW-0239">DNA-directed DNA polymerase</keyword>
<comment type="cofactor">
    <cofactor evidence="1">
        <name>Mg(2+)</name>
        <dbReference type="ChEBI" id="CHEBI:18420"/>
    </cofactor>
</comment>
<keyword evidence="16" id="KW-0227">DNA damage</keyword>
<dbReference type="FunFam" id="1.10.150.810:FF:000003">
    <property type="entry name" value="DNA polymerase kappa subunit"/>
    <property type="match status" value="1"/>
</dbReference>
<evidence type="ECO:0000256" key="21">
    <source>
        <dbReference type="ARBA" id="ARBA00022989"/>
    </source>
</evidence>
<evidence type="ECO:0000256" key="9">
    <source>
        <dbReference type="ARBA" id="ARBA00022574"/>
    </source>
</evidence>
<keyword evidence="22 30" id="KW-0175">Coiled coil</keyword>
<dbReference type="SUPFAM" id="SSF56672">
    <property type="entry name" value="DNA/RNA polymerases"/>
    <property type="match status" value="1"/>
</dbReference>
<name>A0A0V0U8L5_9BILA</name>
<keyword evidence="24 32" id="KW-0472">Membrane</keyword>
<dbReference type="GO" id="GO:0006260">
    <property type="term" value="P:DNA replication"/>
    <property type="evidence" value="ECO:0007669"/>
    <property type="project" value="UniProtKB-KW"/>
</dbReference>
<keyword evidence="13" id="KW-0235">DNA replication</keyword>
<evidence type="ECO:0000313" key="35">
    <source>
        <dbReference type="Proteomes" id="UP000055048"/>
    </source>
</evidence>
<evidence type="ECO:0000256" key="6">
    <source>
        <dbReference type="ARBA" id="ARBA00012417"/>
    </source>
</evidence>
<evidence type="ECO:0000256" key="3">
    <source>
        <dbReference type="ARBA" id="ARBA00004141"/>
    </source>
</evidence>
<dbReference type="Gene3D" id="1.10.150.20">
    <property type="entry name" value="5' to 3' exonuclease, C-terminal subdomain"/>
    <property type="match status" value="1"/>
</dbReference>
<dbReference type="Gene3D" id="3.30.160.60">
    <property type="entry name" value="Classic Zinc Finger"/>
    <property type="match status" value="1"/>
</dbReference>
<evidence type="ECO:0000256" key="15">
    <source>
        <dbReference type="ARBA" id="ARBA00022737"/>
    </source>
</evidence>
<dbReference type="PANTHER" id="PTHR11076:SF33">
    <property type="entry name" value="DNA POLYMERASE KAPPA"/>
    <property type="match status" value="1"/>
</dbReference>
<dbReference type="PROSITE" id="PS50294">
    <property type="entry name" value="WD_REPEATS_REGION"/>
    <property type="match status" value="2"/>
</dbReference>
<dbReference type="EMBL" id="JYDJ01000046">
    <property type="protein sequence ID" value="KRX47223.1"/>
    <property type="molecule type" value="Genomic_DNA"/>
</dbReference>
<evidence type="ECO:0000256" key="14">
    <source>
        <dbReference type="ARBA" id="ARBA00022723"/>
    </source>
</evidence>
<feature type="region of interest" description="Disordered" evidence="31">
    <location>
        <begin position="1287"/>
        <end position="1340"/>
    </location>
</feature>
<dbReference type="FunFam" id="3.40.1170.60:FF:000002">
    <property type="entry name" value="Polymerase (DNA directed) kappa"/>
    <property type="match status" value="1"/>
</dbReference>
<dbReference type="Pfam" id="PF00400">
    <property type="entry name" value="WD40"/>
    <property type="match status" value="3"/>
</dbReference>
<dbReference type="InterPro" id="IPR006642">
    <property type="entry name" value="Rad18_UBZ4"/>
</dbReference>
<dbReference type="OrthoDB" id="1747274at2759"/>
<evidence type="ECO:0000256" key="26">
    <source>
        <dbReference type="ARBA" id="ARBA00023204"/>
    </source>
</evidence>
<dbReference type="InterPro" id="IPR024728">
    <property type="entry name" value="PolY_HhH_motif"/>
</dbReference>
<evidence type="ECO:0000256" key="13">
    <source>
        <dbReference type="ARBA" id="ARBA00022705"/>
    </source>
</evidence>
<dbReference type="PROSITE" id="PS50082">
    <property type="entry name" value="WD_REPEATS_2"/>
    <property type="match status" value="3"/>
</dbReference>
<dbReference type="GO" id="GO:0006281">
    <property type="term" value="P:DNA repair"/>
    <property type="evidence" value="ECO:0007669"/>
    <property type="project" value="UniProtKB-KW"/>
</dbReference>
<keyword evidence="19" id="KW-0460">Magnesium</keyword>
<dbReference type="Pfam" id="PF08953">
    <property type="entry name" value="DUF1899"/>
    <property type="match status" value="1"/>
</dbReference>
<evidence type="ECO:0000256" key="5">
    <source>
        <dbReference type="ARBA" id="ARBA00010945"/>
    </source>
</evidence>
<feature type="domain" description="UmuC" evidence="33">
    <location>
        <begin position="337"/>
        <end position="576"/>
    </location>
</feature>
<feature type="compositionally biased region" description="Low complexity" evidence="31">
    <location>
        <begin position="1292"/>
        <end position="1310"/>
    </location>
</feature>
<reference evidence="34 35" key="1">
    <citation type="submission" date="2015-01" db="EMBL/GenBank/DDBJ databases">
        <title>Evolution of Trichinella species and genotypes.</title>
        <authorList>
            <person name="Korhonen P.K."/>
            <person name="Edoardo P."/>
            <person name="Giuseppe L.R."/>
            <person name="Gasser R.B."/>
        </authorList>
    </citation>
    <scope>NUCLEOTIDE SEQUENCE [LARGE SCALE GENOMIC DNA]</scope>
    <source>
        <strain evidence="34">ISS417</strain>
    </source>
</reference>
<evidence type="ECO:0000256" key="31">
    <source>
        <dbReference type="SAM" id="MobiDB-lite"/>
    </source>
</evidence>
<dbReference type="InterPro" id="IPR050116">
    <property type="entry name" value="DNA_polymerase-Y"/>
</dbReference>
<dbReference type="CDD" id="cd03586">
    <property type="entry name" value="PolY_Pol_IV_kappa"/>
    <property type="match status" value="1"/>
</dbReference>
<evidence type="ECO:0000256" key="7">
    <source>
        <dbReference type="ARBA" id="ARBA00016178"/>
    </source>
</evidence>
<evidence type="ECO:0000256" key="22">
    <source>
        <dbReference type="ARBA" id="ARBA00023054"/>
    </source>
</evidence>
<dbReference type="SMART" id="SM00320">
    <property type="entry name" value="WD40"/>
    <property type="match status" value="3"/>
</dbReference>
<organism evidence="34 35">
    <name type="scientific">Trichinella murrelli</name>
    <dbReference type="NCBI Taxonomy" id="144512"/>
    <lineage>
        <taxon>Eukaryota</taxon>
        <taxon>Metazoa</taxon>
        <taxon>Ecdysozoa</taxon>
        <taxon>Nematoda</taxon>
        <taxon>Enoplea</taxon>
        <taxon>Dorylaimia</taxon>
        <taxon>Trichinellida</taxon>
        <taxon>Trichinellidae</taxon>
        <taxon>Trichinella</taxon>
    </lineage>
</organism>
<keyword evidence="27" id="KW-0539">Nucleus</keyword>
<evidence type="ECO:0000259" key="33">
    <source>
        <dbReference type="PROSITE" id="PS50173"/>
    </source>
</evidence>
<evidence type="ECO:0000256" key="19">
    <source>
        <dbReference type="ARBA" id="ARBA00022842"/>
    </source>
</evidence>
<keyword evidence="12" id="KW-0548">Nucleotidyltransferase</keyword>
<dbReference type="Gene3D" id="3.40.1170.60">
    <property type="match status" value="1"/>
</dbReference>
<dbReference type="InterPro" id="IPR043128">
    <property type="entry name" value="Rev_trsase/Diguanyl_cyclase"/>
</dbReference>
<evidence type="ECO:0000256" key="4">
    <source>
        <dbReference type="ARBA" id="ARBA00009482"/>
    </source>
</evidence>
<keyword evidence="17" id="KW-0863">Zinc-finger</keyword>
<accession>A0A0V0U8L5</accession>
<dbReference type="InterPro" id="IPR007829">
    <property type="entry name" value="TM2"/>
</dbReference>
<dbReference type="SMART" id="SM01167">
    <property type="entry name" value="DUF1900"/>
    <property type="match status" value="1"/>
</dbReference>
<comment type="caution">
    <text evidence="34">The sequence shown here is derived from an EMBL/GenBank/DDBJ whole genome shotgun (WGS) entry which is preliminary data.</text>
</comment>
<dbReference type="Pfam" id="PF00817">
    <property type="entry name" value="IMS"/>
    <property type="match status" value="1"/>
</dbReference>
<dbReference type="HAMAP" id="MF_01113">
    <property type="entry name" value="DNApol_IV"/>
    <property type="match status" value="1"/>
</dbReference>
<keyword evidence="10" id="KW-0808">Transferase</keyword>
<dbReference type="InterPro" id="IPR001680">
    <property type="entry name" value="WD40_rpt"/>
</dbReference>
<evidence type="ECO:0000256" key="28">
    <source>
        <dbReference type="ARBA" id="ARBA00049244"/>
    </source>
</evidence>
<feature type="coiled-coil region" evidence="30">
    <location>
        <begin position="1393"/>
        <end position="1420"/>
    </location>
</feature>
<dbReference type="InterPro" id="IPR022880">
    <property type="entry name" value="DNApol_IV"/>
</dbReference>
<dbReference type="Pfam" id="PF05154">
    <property type="entry name" value="TM2"/>
    <property type="match status" value="1"/>
</dbReference>
<feature type="repeat" description="WD" evidence="29">
    <location>
        <begin position="952"/>
        <end position="994"/>
    </location>
</feature>
<dbReference type="Gene3D" id="3.30.1490.100">
    <property type="entry name" value="DNA polymerase, Y-family, little finger domain"/>
    <property type="match status" value="1"/>
</dbReference>
<keyword evidence="15" id="KW-0677">Repeat</keyword>
<comment type="catalytic activity">
    <reaction evidence="28">
        <text>DNA(n) + a 2'-deoxyribonucleoside 5'-triphosphate = DNA(n+1) + diphosphate</text>
        <dbReference type="Rhea" id="RHEA:22508"/>
        <dbReference type="Rhea" id="RHEA-COMP:17339"/>
        <dbReference type="Rhea" id="RHEA-COMP:17340"/>
        <dbReference type="ChEBI" id="CHEBI:33019"/>
        <dbReference type="ChEBI" id="CHEBI:61560"/>
        <dbReference type="ChEBI" id="CHEBI:173112"/>
        <dbReference type="EC" id="2.7.7.7"/>
    </reaction>
</comment>
<dbReference type="SUPFAM" id="SSF100879">
    <property type="entry name" value="Lesion bypass DNA polymerase (Y-family), little finger domain"/>
    <property type="match status" value="1"/>
</dbReference>
<dbReference type="GO" id="GO:0042276">
    <property type="term" value="P:error-prone translesion synthesis"/>
    <property type="evidence" value="ECO:0007669"/>
    <property type="project" value="TreeGrafter"/>
</dbReference>
<evidence type="ECO:0000256" key="24">
    <source>
        <dbReference type="ARBA" id="ARBA00023136"/>
    </source>
</evidence>
<dbReference type="InterPro" id="IPR001126">
    <property type="entry name" value="UmuC"/>
</dbReference>
<dbReference type="PROSITE" id="PS50173">
    <property type="entry name" value="UMUC"/>
    <property type="match status" value="1"/>
</dbReference>
<feature type="transmembrane region" description="Helical" evidence="32">
    <location>
        <begin position="12"/>
        <end position="29"/>
    </location>
</feature>
<keyword evidence="23" id="KW-0238">DNA-binding</keyword>
<evidence type="ECO:0000256" key="10">
    <source>
        <dbReference type="ARBA" id="ARBA00022679"/>
    </source>
</evidence>
<feature type="transmembrane region" description="Helical" evidence="32">
    <location>
        <begin position="217"/>
        <end position="240"/>
    </location>
</feature>
<evidence type="ECO:0000256" key="11">
    <source>
        <dbReference type="ARBA" id="ARBA00022692"/>
    </source>
</evidence>
<sequence length="1432" mass="161246">MSSRFHFSDRQVLLSLLLLQMFIILNLMVDHLCVSSLFLFAFYTFSLGPFVTELLVAADSYVPVRKVDISKICRTSSPCSALPASCVECEFPSDCYYGQEVKTLCKAKHNSTCLGERQFERSANCRFCYLTEARYHHCEAVFNCSSYAPPLSNQIPVVCWVDETVVCMGRRVFYKKVPCNWTSGYRWWKALVLSITLGGFGVDRFYLGLWRSGLGKLFSFGGLGIWTIIDVVLIAVGYVGPADGSVYILLLLMELNDTKAGMEGLDKEAINALIRQWSKGSRFYEHQLKRKSRIDERLKKMQASVEKMGAMEIHNSELKMDRIVAMLESNRDFTHTIFHVDMDAFYAAVEMRDNRSLRNIPMAVGSNSMLSTSNYEARKFGVRAAMPGFIGKKLCPQLTIVPCNFEKYSAISREVKNILKLYDPNMCSASLDEAYMDVTEYLVLRQSQDTPVFHRSVHYTGECDCRWPYKYLPCCVSRESTKISSEICNECGKLCIHVEDEVGFGNDAEEVAREIRFLVEQATGLTCSIGIAPNSMLAKLSSDINKPNGQFHMRADRNFIVDFLRNLPIRKVCGIGAVTEALLNGLGVSTCGELYQRRGILALAFSERSAISFLRISLGIDDEFCDKDDEVASRKSISTERTFSEINEPSRLLAVCRKLCNSLSEDVIERNLKGKTVTLKVKTIDFDVRTRANTVDRYVQAADEIYHIASSLLQEEIRARLPNPLRLRLMGVRLSTLQESKVENYSLDRFVKVDKDLSNEEEDLDHSKPCCSKSSDLVEMFECPICNVQKKQVNLTAVNRHIDLCLNKSIIKQELANEGSDSAAACSKRRKLVLWKFVQMIICVPTSCQSWLDRAGRVRMFVTAAFRRHVDRLHFLYKMQFVRQSKFRHVFCKPMKREYCLEDVRISKISWDSTFCAVNPKFIAIITDGAGGPFIVVPITKTGRLEKDYPFVDGHKGPVLEIAWCPFNDNVIASCSEDCTAKIWHIPDGGLVKPLKQPLMELAGHQKRVTSILWHPTANDILLTAGGDLKLCLWNVGTGELLVQIAGHPDLIWSVDFNYDGSKLLTTCKDKKIRVIDPRTGLILRQGSGHEGVKPQHGIFLKDGRIFTTGFTRRSERMYALRDEENLEEPVTQEELDTSNGVLFPFYDKDTGLIYLCGKGDSNIRYYEVNNEAPYVHFINTFTSPEPQRGIGFMPKRGLKINENEIARIFKCTNKGVVENLQFFVPRKSEMFQEDLYPDTASTTPAITAENWLDGQNANPILMPLHGGKSQQEKTLESRRSAILTTMQPSDTSTASNTPAAAAAVSSSSTVRPESRDAQAVTNATFSRHPRSTEVVSEQDAGCPAAVASSSSSSSSALRSKAAGRVVVDSNDDIVAHTAVSTLKTSDGTEIAVDELISDMRQIKLLLRRLERRLRFLEERQQDNDHFQIEQI</sequence>
<protein>
    <recommendedName>
        <fullName evidence="7">DNA polymerase kappa</fullName>
        <ecNumber evidence="6">2.7.7.7</ecNumber>
    </recommendedName>
</protein>
<evidence type="ECO:0000256" key="17">
    <source>
        <dbReference type="ARBA" id="ARBA00022771"/>
    </source>
</evidence>
<dbReference type="GO" id="GO:0008270">
    <property type="term" value="F:zinc ion binding"/>
    <property type="evidence" value="ECO:0007669"/>
    <property type="project" value="UniProtKB-KW"/>
</dbReference>
<keyword evidence="26" id="KW-0234">DNA repair</keyword>
<dbReference type="InterPro" id="IPR036775">
    <property type="entry name" value="DNA_pol_Y-fam_lit_finger_sf"/>
</dbReference>
<dbReference type="InterPro" id="IPR036322">
    <property type="entry name" value="WD40_repeat_dom_sf"/>
</dbReference>
<dbReference type="InterPro" id="IPR017961">
    <property type="entry name" value="DNA_pol_Y-fam_little_finger"/>
</dbReference>
<dbReference type="GO" id="GO:0016020">
    <property type="term" value="C:membrane"/>
    <property type="evidence" value="ECO:0007669"/>
    <property type="project" value="UniProtKB-SubCell"/>
</dbReference>
<dbReference type="FunFam" id="1.10.150.810:FF:000001">
    <property type="entry name" value="DNA polymerase kappa"/>
    <property type="match status" value="1"/>
</dbReference>
<dbReference type="Gene3D" id="2.130.10.10">
    <property type="entry name" value="YVTN repeat-like/Quinoprotein amine dehydrogenase"/>
    <property type="match status" value="1"/>
</dbReference>
<feature type="repeat" description="WD" evidence="29">
    <location>
        <begin position="1045"/>
        <end position="1086"/>
    </location>
</feature>
<feature type="repeat" description="WD" evidence="29">
    <location>
        <begin position="1002"/>
        <end position="1044"/>
    </location>
</feature>
<evidence type="ECO:0000256" key="30">
    <source>
        <dbReference type="SAM" id="Coils"/>
    </source>
</evidence>
<keyword evidence="9 29" id="KW-0853">WD repeat</keyword>
<comment type="subcellular location">
    <subcellularLocation>
        <location evidence="3">Membrane</location>
        <topology evidence="3">Multi-pass membrane protein</topology>
    </subcellularLocation>
    <subcellularLocation>
        <location evidence="2">Nucleus</location>
    </subcellularLocation>
</comment>
<dbReference type="Gene3D" id="3.30.70.270">
    <property type="match status" value="1"/>
</dbReference>
<dbReference type="PANTHER" id="PTHR11076">
    <property type="entry name" value="DNA REPAIR POLYMERASE UMUC / TRANSFERASE FAMILY MEMBER"/>
    <property type="match status" value="1"/>
</dbReference>
<dbReference type="GO" id="GO:0003887">
    <property type="term" value="F:DNA-directed DNA polymerase activity"/>
    <property type="evidence" value="ECO:0007669"/>
    <property type="project" value="UniProtKB-KW"/>
</dbReference>
<evidence type="ECO:0000256" key="23">
    <source>
        <dbReference type="ARBA" id="ARBA00023125"/>
    </source>
</evidence>
<evidence type="ECO:0000256" key="12">
    <source>
        <dbReference type="ARBA" id="ARBA00022695"/>
    </source>
</evidence>
<dbReference type="GO" id="GO:0003684">
    <property type="term" value="F:damaged DNA binding"/>
    <property type="evidence" value="ECO:0007669"/>
    <property type="project" value="InterPro"/>
</dbReference>
<dbReference type="PROSITE" id="PS00678">
    <property type="entry name" value="WD_REPEATS_1"/>
    <property type="match status" value="1"/>
</dbReference>
<keyword evidence="35" id="KW-1185">Reference proteome</keyword>
<dbReference type="SMART" id="SM01166">
    <property type="entry name" value="DUF1899"/>
    <property type="match status" value="1"/>
</dbReference>
<evidence type="ECO:0000313" key="34">
    <source>
        <dbReference type="EMBL" id="KRX47223.1"/>
    </source>
</evidence>
<keyword evidence="21 32" id="KW-1133">Transmembrane helix</keyword>
<dbReference type="GO" id="GO:0003779">
    <property type="term" value="F:actin binding"/>
    <property type="evidence" value="ECO:0007669"/>
    <property type="project" value="UniProtKB-KW"/>
</dbReference>
<evidence type="ECO:0000256" key="1">
    <source>
        <dbReference type="ARBA" id="ARBA00001946"/>
    </source>
</evidence>